<protein>
    <recommendedName>
        <fullName evidence="3">POTRA domain-containing protein</fullName>
    </recommendedName>
</protein>
<gene>
    <name evidence="1" type="ORF">JYT19_01180</name>
</gene>
<dbReference type="Gene3D" id="3.10.20.310">
    <property type="entry name" value="membrane protein fhac"/>
    <property type="match status" value="1"/>
</dbReference>
<reference evidence="1" key="1">
    <citation type="submission" date="2021-02" db="EMBL/GenBank/DDBJ databases">
        <title>Activity-based single-cell genomes from oceanic crustal fluid captures similar information to metagenomic and metatranscriptomic surveys with orders of magnitude less sampling.</title>
        <authorList>
            <person name="D'Angelo T.S."/>
            <person name="Orcutt B.N."/>
        </authorList>
    </citation>
    <scope>NUCLEOTIDE SEQUENCE [LARGE SCALE GENOMIC DNA]</scope>
    <source>
        <strain evidence="1">AH-315-E05</strain>
    </source>
</reference>
<dbReference type="EMBL" id="JAFITA010000025">
    <property type="protein sequence ID" value="MBN4077502.1"/>
    <property type="molecule type" value="Genomic_DNA"/>
</dbReference>
<comment type="caution">
    <text evidence="1">The sequence shown here is derived from an EMBL/GenBank/DDBJ whole genome shotgun (WGS) entry which is preliminary data.</text>
</comment>
<keyword evidence="2" id="KW-1185">Reference proteome</keyword>
<dbReference type="Proteomes" id="UP000765003">
    <property type="component" value="Unassembled WGS sequence"/>
</dbReference>
<accession>A0ABS3B0Z5</accession>
<sequence>MIKKALILILICLYAGFCFGFDLNSLSAMEKNAVKKALLKFKLQIDENPQNKTVDEIYVFTEEPFVKSEGFLQSLNKFHTLTKNQIILRKVFLKKGQIYQESLIKESQRALINPIVRSLVSIVPIKSKKNQKAVDLLVVTRDVLSLRIATDGAIVGQAVQGFVLSLGDSNIAGLNKQLAFTYALEPFIYGLTLQFYDPEVFGYLYTLLLQQGIILNNEDSSYEGASGRFAFTKPLYSQNDKWGYGFNFFYQYAPKFDLEDGKILLFEGMERKYRWFEINTSLTATRSFGNIFKNNFTFGYGVNIYRPNLYEDSTFTSQAKVRFIESVLPVKENESFAILGYSHFKNKFLTLYNYKTYEFEEIIRLGAYFSLNFNLAAQLLLSDYNFVRPNAYFGYTFKLSKESFLRLSTQGEIRYQGK</sequence>
<proteinExistence type="predicted"/>
<evidence type="ECO:0008006" key="3">
    <source>
        <dbReference type="Google" id="ProtNLM"/>
    </source>
</evidence>
<organism evidence="1 2">
    <name type="scientific">Sulfobacillus acidophilus</name>
    <dbReference type="NCBI Taxonomy" id="53633"/>
    <lineage>
        <taxon>Bacteria</taxon>
        <taxon>Bacillati</taxon>
        <taxon>Bacillota</taxon>
        <taxon>Clostridia</taxon>
        <taxon>Eubacteriales</taxon>
        <taxon>Clostridiales Family XVII. Incertae Sedis</taxon>
        <taxon>Sulfobacillus</taxon>
    </lineage>
</organism>
<evidence type="ECO:0000313" key="1">
    <source>
        <dbReference type="EMBL" id="MBN4077502.1"/>
    </source>
</evidence>
<feature type="non-terminal residue" evidence="1">
    <location>
        <position position="418"/>
    </location>
</feature>
<evidence type="ECO:0000313" key="2">
    <source>
        <dbReference type="Proteomes" id="UP000765003"/>
    </source>
</evidence>
<name>A0ABS3B0Z5_9FIRM</name>